<dbReference type="GO" id="GO:0000247">
    <property type="term" value="F:C-8 sterol isomerase activity"/>
    <property type="evidence" value="ECO:0007669"/>
    <property type="project" value="TreeGrafter"/>
</dbReference>
<keyword evidence="11" id="KW-0753">Steroid metabolism</keyword>
<proteinExistence type="inferred from homology"/>
<dbReference type="GO" id="GO:0016020">
    <property type="term" value="C:membrane"/>
    <property type="evidence" value="ECO:0007669"/>
    <property type="project" value="UniProtKB-SubCell"/>
</dbReference>
<dbReference type="AlphaFoldDB" id="W9C161"/>
<organism evidence="17 18">
    <name type="scientific">Sclerotinia borealis (strain F-4128)</name>
    <dbReference type="NCBI Taxonomy" id="1432307"/>
    <lineage>
        <taxon>Eukaryota</taxon>
        <taxon>Fungi</taxon>
        <taxon>Dikarya</taxon>
        <taxon>Ascomycota</taxon>
        <taxon>Pezizomycotina</taxon>
        <taxon>Leotiomycetes</taxon>
        <taxon>Helotiales</taxon>
        <taxon>Sclerotiniaceae</taxon>
        <taxon>Sclerotinia</taxon>
    </lineage>
</organism>
<feature type="transmembrane region" description="Helical" evidence="15">
    <location>
        <begin position="120"/>
        <end position="143"/>
    </location>
</feature>
<keyword evidence="10" id="KW-1207">Sterol metabolism</keyword>
<dbReference type="Pfam" id="PF05241">
    <property type="entry name" value="EBP"/>
    <property type="match status" value="1"/>
</dbReference>
<keyword evidence="8" id="KW-0443">Lipid metabolism</keyword>
<evidence type="ECO:0000256" key="11">
    <source>
        <dbReference type="ARBA" id="ARBA00023221"/>
    </source>
</evidence>
<dbReference type="EMBL" id="AYSA01000616">
    <property type="protein sequence ID" value="ESZ90537.1"/>
    <property type="molecule type" value="Genomic_DNA"/>
</dbReference>
<comment type="similarity">
    <text evidence="2">Belongs to the EBP family.</text>
</comment>
<feature type="transmembrane region" description="Helical" evidence="15">
    <location>
        <begin position="155"/>
        <end position="174"/>
    </location>
</feature>
<evidence type="ECO:0000256" key="9">
    <source>
        <dbReference type="ARBA" id="ARBA00023136"/>
    </source>
</evidence>
<evidence type="ECO:0000313" key="18">
    <source>
        <dbReference type="Proteomes" id="UP000019487"/>
    </source>
</evidence>
<evidence type="ECO:0000256" key="2">
    <source>
        <dbReference type="ARBA" id="ARBA00008337"/>
    </source>
</evidence>
<dbReference type="Proteomes" id="UP000019487">
    <property type="component" value="Unassembled WGS sequence"/>
</dbReference>
<comment type="caution">
    <text evidence="17">The sequence shown here is derived from an EMBL/GenBank/DDBJ whole genome shotgun (WGS) entry which is preliminary data.</text>
</comment>
<dbReference type="PROSITE" id="PS51751">
    <property type="entry name" value="EXPERA"/>
    <property type="match status" value="1"/>
</dbReference>
<dbReference type="GO" id="GO:0047750">
    <property type="term" value="F:cholestenol delta-isomerase activity"/>
    <property type="evidence" value="ECO:0007669"/>
    <property type="project" value="InterPro"/>
</dbReference>
<keyword evidence="18" id="KW-1185">Reference proteome</keyword>
<dbReference type="GO" id="GO:0004769">
    <property type="term" value="F:steroid Delta-isomerase activity"/>
    <property type="evidence" value="ECO:0007669"/>
    <property type="project" value="TreeGrafter"/>
</dbReference>
<accession>W9C161</accession>
<dbReference type="InterPro" id="IPR007905">
    <property type="entry name" value="EBP"/>
</dbReference>
<evidence type="ECO:0000256" key="12">
    <source>
        <dbReference type="ARBA" id="ARBA00023235"/>
    </source>
</evidence>
<keyword evidence="5" id="KW-0752">Steroid biosynthesis</keyword>
<feature type="transmembrane region" description="Helical" evidence="15">
    <location>
        <begin position="189"/>
        <end position="211"/>
    </location>
</feature>
<dbReference type="GO" id="GO:0005783">
    <property type="term" value="C:endoplasmic reticulum"/>
    <property type="evidence" value="ECO:0007669"/>
    <property type="project" value="TreeGrafter"/>
</dbReference>
<evidence type="ECO:0000256" key="3">
    <source>
        <dbReference type="ARBA" id="ARBA00022516"/>
    </source>
</evidence>
<dbReference type="PANTHER" id="PTHR14207:SF0">
    <property type="entry name" value="3-BETA-HYDROXYSTEROID-DELTA(8),DELTA(7)-ISOMERASE"/>
    <property type="match status" value="1"/>
</dbReference>
<keyword evidence="7" id="KW-0756">Sterol biosynthesis</keyword>
<evidence type="ECO:0000256" key="5">
    <source>
        <dbReference type="ARBA" id="ARBA00022955"/>
    </source>
</evidence>
<comment type="subcellular location">
    <subcellularLocation>
        <location evidence="1">Membrane</location>
        <topology evidence="1">Multi-pass membrane protein</topology>
    </subcellularLocation>
</comment>
<keyword evidence="6 13" id="KW-1133">Transmembrane helix</keyword>
<feature type="domain" description="EXPERA" evidence="16">
    <location>
        <begin position="64"/>
        <end position="210"/>
    </location>
</feature>
<dbReference type="InterPro" id="IPR033118">
    <property type="entry name" value="EXPERA"/>
</dbReference>
<evidence type="ECO:0000256" key="13">
    <source>
        <dbReference type="PROSITE-ProRule" id="PRU01087"/>
    </source>
</evidence>
<evidence type="ECO:0000256" key="15">
    <source>
        <dbReference type="SAM" id="Phobius"/>
    </source>
</evidence>
<evidence type="ECO:0000256" key="4">
    <source>
        <dbReference type="ARBA" id="ARBA00022692"/>
    </source>
</evidence>
<feature type="transmembrane region" description="Helical" evidence="15">
    <location>
        <begin position="30"/>
        <end position="54"/>
    </location>
</feature>
<evidence type="ECO:0000313" key="17">
    <source>
        <dbReference type="EMBL" id="ESZ90537.1"/>
    </source>
</evidence>
<dbReference type="STRING" id="1432307.W9C161"/>
<keyword evidence="4 13" id="KW-0812">Transmembrane</keyword>
<evidence type="ECO:0000256" key="1">
    <source>
        <dbReference type="ARBA" id="ARBA00004141"/>
    </source>
</evidence>
<reference evidence="17 18" key="1">
    <citation type="journal article" date="2014" name="Genome Announc.">
        <title>Draft genome sequence of Sclerotinia borealis, a psychrophilic plant pathogenic fungus.</title>
        <authorList>
            <person name="Mardanov A.V."/>
            <person name="Beletsky A.V."/>
            <person name="Kadnikov V.V."/>
            <person name="Ignatov A.N."/>
            <person name="Ravin N.V."/>
        </authorList>
    </citation>
    <scope>NUCLEOTIDE SEQUENCE [LARGE SCALE GENOMIC DNA]</scope>
    <source>
        <strain evidence="18">F-4157</strain>
    </source>
</reference>
<dbReference type="PANTHER" id="PTHR14207">
    <property type="entry name" value="STEROL ISOMERASE"/>
    <property type="match status" value="1"/>
</dbReference>
<dbReference type="GO" id="GO:0016126">
    <property type="term" value="P:sterol biosynthetic process"/>
    <property type="evidence" value="ECO:0007669"/>
    <property type="project" value="UniProtKB-KW"/>
</dbReference>
<feature type="compositionally biased region" description="Basic and acidic residues" evidence="14">
    <location>
        <begin position="236"/>
        <end position="249"/>
    </location>
</feature>
<evidence type="ECO:0000256" key="10">
    <source>
        <dbReference type="ARBA" id="ARBA00023166"/>
    </source>
</evidence>
<gene>
    <name evidence="17" type="ORF">SBOR_9086</name>
</gene>
<evidence type="ECO:0000259" key="16">
    <source>
        <dbReference type="PROSITE" id="PS51751"/>
    </source>
</evidence>
<evidence type="ECO:0000256" key="14">
    <source>
        <dbReference type="SAM" id="MobiDB-lite"/>
    </source>
</evidence>
<feature type="region of interest" description="Disordered" evidence="14">
    <location>
        <begin position="226"/>
        <end position="276"/>
    </location>
</feature>
<evidence type="ECO:0000256" key="8">
    <source>
        <dbReference type="ARBA" id="ARBA00023098"/>
    </source>
</evidence>
<dbReference type="OrthoDB" id="58557at2759"/>
<sequence>MTSYFSRMTSYHPYHPVDINLSGKFVENDFSPYTLIIAFATTWALVLGATLFAVRRFYPRLSIKDQGLFLWFILTGSIHIFFEGYFVYNHARMASMTDFFGQLWKEYALSDSRYMSSDTFLLTIETWTVILWGPLSYLTAVFITKNSQFRYTVQALVSTGELYGNLLYLVTSLLDEYITGRRYYRPEPLYFWVYFVLMNSIWLFVPGFALYDSIMASARSFEYSDPPIGGKRIRKAKDEGSKKEKEYRTKVPASQESDTRSRRGGKTKSYNDDFSG</sequence>
<evidence type="ECO:0000256" key="6">
    <source>
        <dbReference type="ARBA" id="ARBA00022989"/>
    </source>
</evidence>
<dbReference type="HOGENOM" id="CLU_072128_0_0_1"/>
<feature type="transmembrane region" description="Helical" evidence="15">
    <location>
        <begin position="66"/>
        <end position="88"/>
    </location>
</feature>
<name>W9C161_SCLBF</name>
<keyword evidence="3" id="KW-0444">Lipid biosynthesis</keyword>
<keyword evidence="9 13" id="KW-0472">Membrane</keyword>
<protein>
    <recommendedName>
        <fullName evidence="16">EXPERA domain-containing protein</fullName>
    </recommendedName>
</protein>
<evidence type="ECO:0000256" key="7">
    <source>
        <dbReference type="ARBA" id="ARBA00023011"/>
    </source>
</evidence>
<keyword evidence="12" id="KW-0413">Isomerase</keyword>